<evidence type="ECO:0000313" key="2">
    <source>
        <dbReference type="EMBL" id="CEK60515.1"/>
    </source>
</evidence>
<proteinExistence type="predicted"/>
<reference evidence="2" key="1">
    <citation type="submission" date="2014-12" db="EMBL/GenBank/DDBJ databases">
        <title>Insight into the proteome of Arion vulgaris.</title>
        <authorList>
            <person name="Aradska J."/>
            <person name="Bulat T."/>
            <person name="Smidak R."/>
            <person name="Sarate P."/>
            <person name="Gangsoo J."/>
            <person name="Sialana F."/>
            <person name="Bilban M."/>
            <person name="Lubec G."/>
        </authorList>
    </citation>
    <scope>NUCLEOTIDE SEQUENCE</scope>
    <source>
        <tissue evidence="2">Skin</tissue>
    </source>
</reference>
<name>A0A0B6YYH5_9EUPU</name>
<dbReference type="EMBL" id="HACG01013650">
    <property type="protein sequence ID" value="CEK60515.1"/>
    <property type="molecule type" value="Transcribed_RNA"/>
</dbReference>
<sequence>LVHLSQEPQSAGPSGAVSRNLALDTVGSQTANESSIPDQVQQQQTKILNTKPSAFSLDNLSKEKCIITGKGKHNGLIMNMVYQIRSPIDGSLVLALWNGEKFEDLKQAGVKGVMVTTGGAQTNETSLSDVQKLQNVQPTLPNSVTQDPVCQDTNKDLRQTTELNSQKTSGSMPYSHSPYIAHGTKGHAQQRTEQRMDEDDDVDDDEEYSDGNNDDESLFKEPFTENEEYFRVCQFCGYTSKNFRRCERCRRIFHGEVKIHSSQKQPGTTNTSPIPSSVPPHGKANTKPPETAQNENIGKIDAFDQVMDNDCQYPNVRG</sequence>
<evidence type="ECO:0000256" key="1">
    <source>
        <dbReference type="SAM" id="MobiDB-lite"/>
    </source>
</evidence>
<accession>A0A0B6YYH5</accession>
<organism evidence="2">
    <name type="scientific">Arion vulgaris</name>
    <dbReference type="NCBI Taxonomy" id="1028688"/>
    <lineage>
        <taxon>Eukaryota</taxon>
        <taxon>Metazoa</taxon>
        <taxon>Spiralia</taxon>
        <taxon>Lophotrochozoa</taxon>
        <taxon>Mollusca</taxon>
        <taxon>Gastropoda</taxon>
        <taxon>Heterobranchia</taxon>
        <taxon>Euthyneura</taxon>
        <taxon>Panpulmonata</taxon>
        <taxon>Eupulmonata</taxon>
        <taxon>Stylommatophora</taxon>
        <taxon>Helicina</taxon>
        <taxon>Arionoidea</taxon>
        <taxon>Arionidae</taxon>
        <taxon>Arion</taxon>
    </lineage>
</organism>
<feature type="non-terminal residue" evidence="2">
    <location>
        <position position="318"/>
    </location>
</feature>
<gene>
    <name evidence="2" type="primary">ORF39622</name>
</gene>
<dbReference type="AlphaFoldDB" id="A0A0B6YYH5"/>
<protein>
    <submittedName>
        <fullName evidence="2">Uncharacterized protein</fullName>
    </submittedName>
</protein>
<feature type="region of interest" description="Disordered" evidence="1">
    <location>
        <begin position="162"/>
        <end position="221"/>
    </location>
</feature>
<feature type="region of interest" description="Disordered" evidence="1">
    <location>
        <begin position="260"/>
        <end position="318"/>
    </location>
</feature>
<feature type="compositionally biased region" description="Polar residues" evidence="1">
    <location>
        <begin position="260"/>
        <end position="275"/>
    </location>
</feature>
<feature type="compositionally biased region" description="Polar residues" evidence="1">
    <location>
        <begin position="162"/>
        <end position="174"/>
    </location>
</feature>
<feature type="compositionally biased region" description="Acidic residues" evidence="1">
    <location>
        <begin position="196"/>
        <end position="216"/>
    </location>
</feature>
<feature type="non-terminal residue" evidence="2">
    <location>
        <position position="1"/>
    </location>
</feature>